<name>A0A5M7C8V0_SACHI</name>
<dbReference type="GO" id="GO:0003700">
    <property type="term" value="F:DNA-binding transcription factor activity"/>
    <property type="evidence" value="ECO:0007669"/>
    <property type="project" value="InterPro"/>
</dbReference>
<keyword evidence="1" id="KW-0805">Transcription regulation</keyword>
<comment type="caution">
    <text evidence="5">The sequence shown here is derived from an EMBL/GenBank/DDBJ whole genome shotgun (WGS) entry which is preliminary data.</text>
</comment>
<dbReference type="GO" id="GO:0003677">
    <property type="term" value="F:DNA binding"/>
    <property type="evidence" value="ECO:0007669"/>
    <property type="project" value="UniProtKB-KW"/>
</dbReference>
<dbReference type="PRINTS" id="PR00598">
    <property type="entry name" value="HTHMARR"/>
</dbReference>
<dbReference type="SMR" id="A0A5M7C8V0"/>
<evidence type="ECO:0000256" key="2">
    <source>
        <dbReference type="ARBA" id="ARBA00023125"/>
    </source>
</evidence>
<keyword evidence="2" id="KW-0238">DNA-binding</keyword>
<evidence type="ECO:0000259" key="4">
    <source>
        <dbReference type="PROSITE" id="PS50995"/>
    </source>
</evidence>
<dbReference type="InterPro" id="IPR036390">
    <property type="entry name" value="WH_DNA-bd_sf"/>
</dbReference>
<dbReference type="Proteomes" id="UP000323946">
    <property type="component" value="Unassembled WGS sequence"/>
</dbReference>
<sequence length="164" mass="18032">MNADAVDGIVEQWARERPDMAVDAIGVIARILRIAKLITDERRRVLAELGIDSATLDLLATLRRAGAPYRLTPAEIAENCLVSGGAITQRVTRAEDAGLVRTQRSASGKRTVAVELTEHGHQAIEHDIEVLIGRERQLIAGLPADDRRQLEGLLRELLGRMSRE</sequence>
<dbReference type="Pfam" id="PF12802">
    <property type="entry name" value="MarR_2"/>
    <property type="match status" value="1"/>
</dbReference>
<keyword evidence="6" id="KW-1185">Reference proteome</keyword>
<proteinExistence type="predicted"/>
<accession>A0A5M7C8V0</accession>
<dbReference type="InterPro" id="IPR000835">
    <property type="entry name" value="HTH_MarR-typ"/>
</dbReference>
<organism evidence="5 6">
    <name type="scientific">Saccharopolyspora hirsuta</name>
    <dbReference type="NCBI Taxonomy" id="1837"/>
    <lineage>
        <taxon>Bacteria</taxon>
        <taxon>Bacillati</taxon>
        <taxon>Actinomycetota</taxon>
        <taxon>Actinomycetes</taxon>
        <taxon>Pseudonocardiales</taxon>
        <taxon>Pseudonocardiaceae</taxon>
        <taxon>Saccharopolyspora</taxon>
    </lineage>
</organism>
<keyword evidence="3" id="KW-0804">Transcription</keyword>
<gene>
    <name evidence="5" type="ORF">F1721_01535</name>
</gene>
<dbReference type="SUPFAM" id="SSF46785">
    <property type="entry name" value="Winged helix' DNA-binding domain"/>
    <property type="match status" value="1"/>
</dbReference>
<dbReference type="PROSITE" id="PS50995">
    <property type="entry name" value="HTH_MARR_2"/>
    <property type="match status" value="1"/>
</dbReference>
<dbReference type="Gene3D" id="1.10.10.10">
    <property type="entry name" value="Winged helix-like DNA-binding domain superfamily/Winged helix DNA-binding domain"/>
    <property type="match status" value="1"/>
</dbReference>
<dbReference type="PANTHER" id="PTHR42756:SF1">
    <property type="entry name" value="TRANSCRIPTIONAL REPRESSOR OF EMRAB OPERON"/>
    <property type="match status" value="1"/>
</dbReference>
<reference evidence="5 6" key="1">
    <citation type="submission" date="2019-09" db="EMBL/GenBank/DDBJ databases">
        <title>Draft genome sequence of the thermophilic Saccharopolyspora hirsuta VKM Ac-666T.</title>
        <authorList>
            <person name="Lobastova T.G."/>
            <person name="Fokina V."/>
            <person name="Bragin E.Y."/>
            <person name="Shtratnikova V.Y."/>
            <person name="Starodumova I.P."/>
            <person name="Tarlachkov S.V."/>
            <person name="Donova M.V."/>
        </authorList>
    </citation>
    <scope>NUCLEOTIDE SEQUENCE [LARGE SCALE GENOMIC DNA]</scope>
    <source>
        <strain evidence="5 6">VKM Ac-666</strain>
    </source>
</reference>
<protein>
    <submittedName>
        <fullName evidence="5">MarR family transcriptional regulator</fullName>
    </submittedName>
</protein>
<dbReference type="RefSeq" id="WP_150064669.1">
    <property type="nucleotide sequence ID" value="NZ_VWPH01000001.1"/>
</dbReference>
<dbReference type="OrthoDB" id="3237509at2"/>
<dbReference type="EMBL" id="VWPH01000001">
    <property type="protein sequence ID" value="KAA5838163.1"/>
    <property type="molecule type" value="Genomic_DNA"/>
</dbReference>
<evidence type="ECO:0000313" key="6">
    <source>
        <dbReference type="Proteomes" id="UP000323946"/>
    </source>
</evidence>
<dbReference type="AlphaFoldDB" id="A0A5M7C8V0"/>
<dbReference type="InterPro" id="IPR036388">
    <property type="entry name" value="WH-like_DNA-bd_sf"/>
</dbReference>
<dbReference type="PANTHER" id="PTHR42756">
    <property type="entry name" value="TRANSCRIPTIONAL REGULATOR, MARR"/>
    <property type="match status" value="1"/>
</dbReference>
<evidence type="ECO:0000256" key="1">
    <source>
        <dbReference type="ARBA" id="ARBA00023015"/>
    </source>
</evidence>
<evidence type="ECO:0000256" key="3">
    <source>
        <dbReference type="ARBA" id="ARBA00023163"/>
    </source>
</evidence>
<evidence type="ECO:0000313" key="5">
    <source>
        <dbReference type="EMBL" id="KAA5838163.1"/>
    </source>
</evidence>
<dbReference type="SMART" id="SM00347">
    <property type="entry name" value="HTH_MARR"/>
    <property type="match status" value="1"/>
</dbReference>
<feature type="domain" description="HTH marR-type" evidence="4">
    <location>
        <begin position="18"/>
        <end position="159"/>
    </location>
</feature>